<dbReference type="RefSeq" id="WP_316783112.1">
    <property type="nucleotide sequence ID" value="NZ_JASMWN010000064.1"/>
</dbReference>
<comment type="caution">
    <text evidence="2">The sequence shown here is derived from an EMBL/GenBank/DDBJ whole genome shotgun (WGS) entry which is preliminary data.</text>
</comment>
<dbReference type="EMBL" id="JASMWN010000064">
    <property type="protein sequence ID" value="MDU9007222.1"/>
    <property type="molecule type" value="Genomic_DNA"/>
</dbReference>
<accession>A0ABU3VLY4</accession>
<sequence>MAGTKGQKKRFWSDDEKRSICAQTLTPGVSVAQVALRYAMNANLIFTWLRDPRFTPDQNNAVVSEEASNFLSVEIEGTALSPEVCNTPMSSGLADAVSIARFDITLSDGRRLLVEGPTALSSVAGLLQGFVAGIAPPLISLRFVPFRML</sequence>
<feature type="transmembrane region" description="Helical" evidence="1">
    <location>
        <begin position="119"/>
        <end position="139"/>
    </location>
</feature>
<evidence type="ECO:0000313" key="2">
    <source>
        <dbReference type="EMBL" id="MDU9007222.1"/>
    </source>
</evidence>
<dbReference type="SUPFAM" id="SSF46689">
    <property type="entry name" value="Homeodomain-like"/>
    <property type="match status" value="1"/>
</dbReference>
<keyword evidence="3" id="KW-1185">Reference proteome</keyword>
<evidence type="ECO:0000256" key="1">
    <source>
        <dbReference type="SAM" id="Phobius"/>
    </source>
</evidence>
<keyword evidence="1" id="KW-0472">Membrane</keyword>
<gene>
    <name evidence="2" type="ORF">QO231_25850</name>
</gene>
<dbReference type="NCBIfam" id="NF047595">
    <property type="entry name" value="IS66_ISRel24_TnpA"/>
    <property type="match status" value="1"/>
</dbReference>
<dbReference type="Proteomes" id="UP001255416">
    <property type="component" value="Unassembled WGS sequence"/>
</dbReference>
<proteinExistence type="predicted"/>
<organism evidence="2 3">
    <name type="scientific">Sedimentitalea todarodis</name>
    <dbReference type="NCBI Taxonomy" id="1631240"/>
    <lineage>
        <taxon>Bacteria</taxon>
        <taxon>Pseudomonadati</taxon>
        <taxon>Pseudomonadota</taxon>
        <taxon>Alphaproteobacteria</taxon>
        <taxon>Rhodobacterales</taxon>
        <taxon>Paracoccaceae</taxon>
        <taxon>Sedimentitalea</taxon>
    </lineage>
</organism>
<evidence type="ECO:0000313" key="3">
    <source>
        <dbReference type="Proteomes" id="UP001255416"/>
    </source>
</evidence>
<reference evidence="3" key="1">
    <citation type="submission" date="2023-05" db="EMBL/GenBank/DDBJ databases">
        <title>Sedimentitalea sp. nov. JM2-8.</title>
        <authorList>
            <person name="Huang J."/>
        </authorList>
    </citation>
    <scope>NUCLEOTIDE SEQUENCE [LARGE SCALE GENOMIC DNA]</scope>
    <source>
        <strain evidence="3">KHS03</strain>
    </source>
</reference>
<protein>
    <submittedName>
        <fullName evidence="2">Transposase</fullName>
    </submittedName>
</protein>
<keyword evidence="1" id="KW-1133">Transmembrane helix</keyword>
<name>A0ABU3VLY4_9RHOB</name>
<keyword evidence="1" id="KW-0812">Transmembrane</keyword>
<dbReference type="InterPro" id="IPR009057">
    <property type="entry name" value="Homeodomain-like_sf"/>
</dbReference>